<gene>
    <name evidence="3" type="ORF">PQO03_16705</name>
</gene>
<evidence type="ECO:0000313" key="3">
    <source>
        <dbReference type="EMBL" id="WDE97469.1"/>
    </source>
</evidence>
<dbReference type="PROSITE" id="PS01129">
    <property type="entry name" value="PSI_RLU"/>
    <property type="match status" value="1"/>
</dbReference>
<dbReference type="EMBL" id="CP117812">
    <property type="protein sequence ID" value="WDE97469.1"/>
    <property type="molecule type" value="Genomic_DNA"/>
</dbReference>
<comment type="similarity">
    <text evidence="1">Belongs to the pseudouridine synthase RluA family.</text>
</comment>
<sequence length="230" mass="26798">MKSDPEIVFDHEDFMVVHKRAGDNFHSDDGELGFFHKLKQQHGEIYPVHRLDKVTSGLLIVAKNIESCREINELFKSKKIEKYYLAISDRKPKKKQGWIIGDMERSRRATWKLCESRKNPAVTQFFSKSIGTGQRIFLLKPQTGKTHQLRVAMKAIGSPISGDPLYCPKSQEVEERCYLHAYAMNFNFRGEDIHIIKKPSLVGRFSSKVFLEVLEESYLKPWELVWPKRK</sequence>
<dbReference type="InterPro" id="IPR050188">
    <property type="entry name" value="RluA_PseudoU_synthase"/>
</dbReference>
<name>A0ABY7VW32_9BACT</name>
<keyword evidence="4" id="KW-1185">Reference proteome</keyword>
<dbReference type="Pfam" id="PF00849">
    <property type="entry name" value="PseudoU_synth_2"/>
    <property type="match status" value="1"/>
</dbReference>
<dbReference type="InterPro" id="IPR006224">
    <property type="entry name" value="PsdUridine_synth_RluA-like_CS"/>
</dbReference>
<feature type="domain" description="Pseudouridine synthase RsuA/RluA-like" evidence="2">
    <location>
        <begin position="13"/>
        <end position="154"/>
    </location>
</feature>
<dbReference type="InterPro" id="IPR006508">
    <property type="entry name" value="PsdUridine_synth_RluA-like"/>
</dbReference>
<dbReference type="RefSeq" id="WP_274151876.1">
    <property type="nucleotide sequence ID" value="NZ_CP117812.1"/>
</dbReference>
<dbReference type="InterPro" id="IPR020103">
    <property type="entry name" value="PsdUridine_synth_cat_dom_sf"/>
</dbReference>
<dbReference type="Gene3D" id="3.30.2350.10">
    <property type="entry name" value="Pseudouridine synthase"/>
    <property type="match status" value="1"/>
</dbReference>
<dbReference type="InterPro" id="IPR006145">
    <property type="entry name" value="PsdUridine_synth_RsuA/RluA"/>
</dbReference>
<organism evidence="3 4">
    <name type="scientific">Lentisphaera profundi</name>
    <dbReference type="NCBI Taxonomy" id="1658616"/>
    <lineage>
        <taxon>Bacteria</taxon>
        <taxon>Pseudomonadati</taxon>
        <taxon>Lentisphaerota</taxon>
        <taxon>Lentisphaeria</taxon>
        <taxon>Lentisphaerales</taxon>
        <taxon>Lentisphaeraceae</taxon>
        <taxon>Lentisphaera</taxon>
    </lineage>
</organism>
<proteinExistence type="inferred from homology"/>
<reference evidence="3 4" key="1">
    <citation type="submission" date="2023-02" db="EMBL/GenBank/DDBJ databases">
        <title>Genome sequence of Lentisphaera profundi SAORIC-696.</title>
        <authorList>
            <person name="Kim e."/>
            <person name="Cho J.-C."/>
            <person name="Choi A."/>
            <person name="Kang I."/>
        </authorList>
    </citation>
    <scope>NUCLEOTIDE SEQUENCE [LARGE SCALE GENOMIC DNA]</scope>
    <source>
        <strain evidence="3 4">SAORIC-696</strain>
    </source>
</reference>
<dbReference type="PANTHER" id="PTHR21600">
    <property type="entry name" value="MITOCHONDRIAL RNA PSEUDOURIDINE SYNTHASE"/>
    <property type="match status" value="1"/>
</dbReference>
<dbReference type="CDD" id="cd02869">
    <property type="entry name" value="PseudoU_synth_RluA_like"/>
    <property type="match status" value="1"/>
</dbReference>
<evidence type="ECO:0000256" key="1">
    <source>
        <dbReference type="ARBA" id="ARBA00010876"/>
    </source>
</evidence>
<evidence type="ECO:0000259" key="2">
    <source>
        <dbReference type="Pfam" id="PF00849"/>
    </source>
</evidence>
<accession>A0ABY7VW32</accession>
<dbReference type="Proteomes" id="UP001214250">
    <property type="component" value="Chromosome 2"/>
</dbReference>
<protein>
    <submittedName>
        <fullName evidence="3">TIGR01621 family pseudouridine synthase</fullName>
    </submittedName>
</protein>
<evidence type="ECO:0000313" key="4">
    <source>
        <dbReference type="Proteomes" id="UP001214250"/>
    </source>
</evidence>
<dbReference type="SUPFAM" id="SSF55120">
    <property type="entry name" value="Pseudouridine synthase"/>
    <property type="match status" value="1"/>
</dbReference>
<dbReference type="PANTHER" id="PTHR21600:SF87">
    <property type="entry name" value="RNA PSEUDOURIDYLATE SYNTHASE DOMAIN-CONTAINING PROTEIN 1"/>
    <property type="match status" value="1"/>
</dbReference>
<dbReference type="NCBIfam" id="TIGR01621">
    <property type="entry name" value="RluA-like"/>
    <property type="match status" value="1"/>
</dbReference>